<feature type="compositionally biased region" description="Polar residues" evidence="1">
    <location>
        <begin position="101"/>
        <end position="113"/>
    </location>
</feature>
<evidence type="ECO:0000256" key="1">
    <source>
        <dbReference type="SAM" id="MobiDB-lite"/>
    </source>
</evidence>
<proteinExistence type="predicted"/>
<gene>
    <name evidence="3" type="ORF">ACHAWO_011051</name>
</gene>
<feature type="region of interest" description="Disordered" evidence="1">
    <location>
        <begin position="101"/>
        <end position="120"/>
    </location>
</feature>
<dbReference type="AlphaFoldDB" id="A0ABD3N2K7"/>
<evidence type="ECO:0000313" key="3">
    <source>
        <dbReference type="EMBL" id="KAL3769538.1"/>
    </source>
</evidence>
<feature type="transmembrane region" description="Helical" evidence="2">
    <location>
        <begin position="73"/>
        <end position="95"/>
    </location>
</feature>
<keyword evidence="2" id="KW-0812">Transmembrane</keyword>
<keyword evidence="2" id="KW-1133">Transmembrane helix</keyword>
<evidence type="ECO:0000313" key="4">
    <source>
        <dbReference type="Proteomes" id="UP001530400"/>
    </source>
</evidence>
<keyword evidence="4" id="KW-1185">Reference proteome</keyword>
<evidence type="ECO:0000256" key="2">
    <source>
        <dbReference type="SAM" id="Phobius"/>
    </source>
</evidence>
<dbReference type="Proteomes" id="UP001530400">
    <property type="component" value="Unassembled WGS sequence"/>
</dbReference>
<accession>A0ABD3N2K7</accession>
<feature type="compositionally biased region" description="Low complexity" evidence="1">
    <location>
        <begin position="146"/>
        <end position="160"/>
    </location>
</feature>
<organism evidence="3 4">
    <name type="scientific">Cyclotella atomus</name>
    <dbReference type="NCBI Taxonomy" id="382360"/>
    <lineage>
        <taxon>Eukaryota</taxon>
        <taxon>Sar</taxon>
        <taxon>Stramenopiles</taxon>
        <taxon>Ochrophyta</taxon>
        <taxon>Bacillariophyta</taxon>
        <taxon>Coscinodiscophyceae</taxon>
        <taxon>Thalassiosirophycidae</taxon>
        <taxon>Stephanodiscales</taxon>
        <taxon>Stephanodiscaceae</taxon>
        <taxon>Cyclotella</taxon>
    </lineage>
</organism>
<sequence length="368" mass="40498">MKTNPRWEHKQRDLNQREQLNKVKGTADAQQITMSTGEVNMELSDSGMSSLRDEEENEHQIRRDELISKRRRCFLFVSVFPFLLSVLALFTMLAFNSDSGSTAMDSSLNSMRGNMNGKDTDQHIETSYLADTPAVSNNTFANEEVSTTSSTSTNSMSTTSIIDTSKEDVLDMYPSTQAATSTSLPQTFVVSTASASASTVAVKPSTQSDVTATTAPETTKVETTTPQPDPTTPAATTISSQPYPTTPVATTAVAATTTSATQPATCEEVITHEHCIKHSSDCVWFSPLNWQELCFTKPSFPLNECQEVRLSDDCLNSAVGCTWVVEKVAGEKPKGPEKDKNKADEICRFTKQDGKLRGKREKEYYWML</sequence>
<feature type="region of interest" description="Disordered" evidence="1">
    <location>
        <begin position="203"/>
        <end position="245"/>
    </location>
</feature>
<dbReference type="EMBL" id="JALLPJ020001330">
    <property type="protein sequence ID" value="KAL3769538.1"/>
    <property type="molecule type" value="Genomic_DNA"/>
</dbReference>
<feature type="compositionally biased region" description="Low complexity" evidence="1">
    <location>
        <begin position="210"/>
        <end position="237"/>
    </location>
</feature>
<reference evidence="3 4" key="1">
    <citation type="submission" date="2024-10" db="EMBL/GenBank/DDBJ databases">
        <title>Updated reference genomes for cyclostephanoid diatoms.</title>
        <authorList>
            <person name="Roberts W.R."/>
            <person name="Alverson A.J."/>
        </authorList>
    </citation>
    <scope>NUCLEOTIDE SEQUENCE [LARGE SCALE GENOMIC DNA]</scope>
    <source>
        <strain evidence="3 4">AJA010-31</strain>
    </source>
</reference>
<name>A0ABD3N2K7_9STRA</name>
<comment type="caution">
    <text evidence="3">The sequence shown here is derived from an EMBL/GenBank/DDBJ whole genome shotgun (WGS) entry which is preliminary data.</text>
</comment>
<keyword evidence="2" id="KW-0472">Membrane</keyword>
<protein>
    <submittedName>
        <fullName evidence="3">Uncharacterized protein</fullName>
    </submittedName>
</protein>
<feature type="region of interest" description="Disordered" evidence="1">
    <location>
        <begin position="139"/>
        <end position="160"/>
    </location>
</feature>